<dbReference type="Gene3D" id="3.40.50.1360">
    <property type="match status" value="1"/>
</dbReference>
<dbReference type="InterPro" id="IPR006148">
    <property type="entry name" value="Glc/Gal-6P_isomerase"/>
</dbReference>
<dbReference type="OrthoDB" id="60984at2759"/>
<dbReference type="PRINTS" id="PR00079">
    <property type="entry name" value="G6PDHDRGNASE"/>
</dbReference>
<dbReference type="GeneID" id="108697628"/>
<dbReference type="PANTHER" id="PTHR23429">
    <property type="entry name" value="GLUCOSE-6-PHOSPHATE 1-DEHYDROGENASE G6PD"/>
    <property type="match status" value="1"/>
</dbReference>
<dbReference type="InterPro" id="IPR022675">
    <property type="entry name" value="G6P_DH_C"/>
</dbReference>
<dbReference type="InterPro" id="IPR005900">
    <property type="entry name" value="6-phosphogluconolactonase_DevB"/>
</dbReference>
<reference evidence="10" key="1">
    <citation type="submission" date="2025-08" db="UniProtKB">
        <authorList>
            <consortium name="RefSeq"/>
        </authorList>
    </citation>
    <scope>IDENTIFICATION</scope>
    <source>
        <strain evidence="10">J_2021</strain>
        <tissue evidence="10">Erythrocytes</tissue>
    </source>
</reference>
<evidence type="ECO:0000259" key="6">
    <source>
        <dbReference type="Pfam" id="PF00479"/>
    </source>
</evidence>
<dbReference type="InterPro" id="IPR019796">
    <property type="entry name" value="G6P_DH_AS"/>
</dbReference>
<dbReference type="Xenbase" id="XB-GENE-6487871">
    <property type="gene designation" value="h6pd.S"/>
</dbReference>
<dbReference type="PaxDb" id="8355-A0A1L8FG43"/>
<keyword evidence="2" id="KW-0313">Glucose metabolism</keyword>
<dbReference type="AlphaFoldDB" id="A0A1L8FG43"/>
<evidence type="ECO:0000313" key="10">
    <source>
        <dbReference type="RefSeq" id="XP_018083335.1"/>
    </source>
</evidence>
<feature type="domain" description="Glucose-6-phosphate dehydrogenase NAD-binding" evidence="6">
    <location>
        <begin position="67"/>
        <end position="250"/>
    </location>
</feature>
<evidence type="ECO:0000256" key="3">
    <source>
        <dbReference type="ARBA" id="ARBA00022857"/>
    </source>
</evidence>
<name>A0A1L8FG43_XENLA</name>
<dbReference type="GO" id="GO:0006006">
    <property type="term" value="P:glucose metabolic process"/>
    <property type="evidence" value="ECO:0000318"/>
    <property type="project" value="GO_Central"/>
</dbReference>
<dbReference type="AGR" id="Xenbase:XB-GENE-6487871"/>
<dbReference type="InterPro" id="IPR022674">
    <property type="entry name" value="G6P_DH_NAD-bd"/>
</dbReference>
<sequence>MCDKKQLQGIRQLSNVYSHLPDDLQGPKRSLRQLGVNNMLLKGLLIMLLLGTNFVDCTEHKGHISVILVGATGDLAKKYLWQGLFHLYLNEADTGHSFIFYGGALSPQEKGEGVIFDVLKSLRCPGDVTPDRCALLKDQFLRLSRYRQLKTAENYTALNQDIQNTMSEEGLHEAGRLFYLSVPPFTYTDIARSINATCRPLPGAWLRVVLEKPFGHDYASAQQLATDLQLFFKEDEIYRIDHYLGKQTVEQILPFRRQNRKHLDPIWNREHVERVEIVLKETVDAKARTSFYEEYGVIRDVIQNHLTEILTSVSMEVPLNYSKSYDALQAKLEVMNALQSLDHSSAVIGQYQNYLAQVREELEKNSNFFTNTQTFAGVLVQIDNTRWEGVPFILTSGKALDERTAYVRVLFKDNSFCLQKETNGETDRTFCKRKQIIFHIGHGDLGFPAILVSRGLFKPKFPSRHWQEATELPSLHLFGQPLTDYYVYRPVKEMDAYSLLISNIFYGKKETFVTTENLLSSWTFWTPLLEILDRESPRVYPGGRENGQLLDFVIENGGLQFAAVEPLEIMGMEHKSSFASIHSTFLGNSMVSNWAEQLIEKLAQDIQLAAESAVQKSGVFHLALSGGSTPLALFQRLTKHHHGFPWKRTHLWLVDERCVPFTEPDSNFGNIEKYLLQHVRVPYINIHPMPVDRNQRICSEEDLGTEVYTKEISAHVSNSSFDMVLLGLGSDGHTASIFPGAQDGIEGDKSVLFTESPGQPHRRMSLSLSLINKACKVAVLVLGKGKHDIVTLISRAERNPMKWPIFGVNPTFGKLVWYIDYDALLK</sequence>
<dbReference type="UniPathway" id="UPA00115"/>
<evidence type="ECO:0000313" key="9">
    <source>
        <dbReference type="Proteomes" id="UP000186698"/>
    </source>
</evidence>
<keyword evidence="5" id="KW-0119">Carbohydrate metabolism</keyword>
<dbReference type="GO" id="GO:0009051">
    <property type="term" value="P:pentose-phosphate shunt, oxidative branch"/>
    <property type="evidence" value="ECO:0000318"/>
    <property type="project" value="GO_Central"/>
</dbReference>
<protein>
    <submittedName>
        <fullName evidence="10">GDH/6PGL endoplasmic bifunctional protein isoform X1</fullName>
    </submittedName>
</protein>
<dbReference type="InterPro" id="IPR036291">
    <property type="entry name" value="NAD(P)-bd_dom_sf"/>
</dbReference>
<dbReference type="Pfam" id="PF01182">
    <property type="entry name" value="Glucosamine_iso"/>
    <property type="match status" value="1"/>
</dbReference>
<dbReference type="RefSeq" id="XP_018083335.1">
    <property type="nucleotide sequence ID" value="XM_018227846.1"/>
</dbReference>
<evidence type="ECO:0000256" key="4">
    <source>
        <dbReference type="ARBA" id="ARBA00023002"/>
    </source>
</evidence>
<dbReference type="CDD" id="cd01400">
    <property type="entry name" value="6PGL"/>
    <property type="match status" value="1"/>
</dbReference>
<dbReference type="PANTHER" id="PTHR23429:SF7">
    <property type="entry name" value="GDH_6PGL ENDOPLASMIC BIFUNCTIONAL PROTEIN"/>
    <property type="match status" value="1"/>
</dbReference>
<dbReference type="Gene3D" id="3.30.360.10">
    <property type="entry name" value="Dihydrodipicolinate Reductase, domain 2"/>
    <property type="match status" value="1"/>
</dbReference>
<gene>
    <name evidence="10 11" type="primary">h6pd.S</name>
</gene>
<dbReference type="SUPFAM" id="SSF55347">
    <property type="entry name" value="Glyceraldehyde-3-phosphate dehydrogenase-like, C-terminal domain"/>
    <property type="match status" value="1"/>
</dbReference>
<keyword evidence="4" id="KW-0560">Oxidoreductase</keyword>
<dbReference type="Gene3D" id="3.40.50.720">
    <property type="entry name" value="NAD(P)-binding Rossmann-like Domain"/>
    <property type="match status" value="1"/>
</dbReference>
<dbReference type="GO" id="GO:0050661">
    <property type="term" value="F:NADP binding"/>
    <property type="evidence" value="ECO:0007669"/>
    <property type="project" value="InterPro"/>
</dbReference>
<evidence type="ECO:0000256" key="1">
    <source>
        <dbReference type="ARBA" id="ARBA00004959"/>
    </source>
</evidence>
<dbReference type="GO" id="GO:0017057">
    <property type="term" value="F:6-phosphogluconolactonase activity"/>
    <property type="evidence" value="ECO:0007669"/>
    <property type="project" value="InterPro"/>
</dbReference>
<dbReference type="InterPro" id="IPR037171">
    <property type="entry name" value="NagB/RpiA_transferase-like"/>
</dbReference>
<dbReference type="NCBIfam" id="TIGR01198">
    <property type="entry name" value="pgl"/>
    <property type="match status" value="1"/>
</dbReference>
<evidence type="ECO:0000256" key="5">
    <source>
        <dbReference type="ARBA" id="ARBA00023277"/>
    </source>
</evidence>
<dbReference type="SUPFAM" id="SSF100950">
    <property type="entry name" value="NagB/RpiA/CoA transferase-like"/>
    <property type="match status" value="1"/>
</dbReference>
<keyword evidence="3" id="KW-0521">NADP</keyword>
<dbReference type="GO" id="GO:0005783">
    <property type="term" value="C:endoplasmic reticulum"/>
    <property type="evidence" value="ECO:0000318"/>
    <property type="project" value="GO_Central"/>
</dbReference>
<dbReference type="Proteomes" id="UP000186698">
    <property type="component" value="Chromosome 7S"/>
</dbReference>
<accession>A0A1L8FG43</accession>
<dbReference type="STRING" id="8355.A0A1L8FG43"/>
<dbReference type="PROSITE" id="PS00069">
    <property type="entry name" value="G6P_DEHYDROGENASE"/>
    <property type="match status" value="1"/>
</dbReference>
<dbReference type="OMA" id="APNRCAV"/>
<dbReference type="Pfam" id="PF02781">
    <property type="entry name" value="G6PD_C"/>
    <property type="match status" value="1"/>
</dbReference>
<evidence type="ECO:0000256" key="2">
    <source>
        <dbReference type="ARBA" id="ARBA00022526"/>
    </source>
</evidence>
<evidence type="ECO:0000259" key="8">
    <source>
        <dbReference type="Pfam" id="PF02781"/>
    </source>
</evidence>
<dbReference type="SUPFAM" id="SSF51735">
    <property type="entry name" value="NAD(P)-binding Rossmann-fold domains"/>
    <property type="match status" value="1"/>
</dbReference>
<evidence type="ECO:0000259" key="7">
    <source>
        <dbReference type="Pfam" id="PF01182"/>
    </source>
</evidence>
<feature type="domain" description="Glucosamine/galactosamine-6-phosphate isomerase" evidence="7">
    <location>
        <begin position="595"/>
        <end position="817"/>
    </location>
</feature>
<comment type="pathway">
    <text evidence="1">Carbohydrate degradation; pentose phosphate pathway.</text>
</comment>
<keyword evidence="9" id="KW-1185">Reference proteome</keyword>
<evidence type="ECO:0000313" key="11">
    <source>
        <dbReference type="Xenbase" id="XB-GENE-6487871"/>
    </source>
</evidence>
<feature type="domain" description="Glucose-6-phosphate dehydrogenase C-terminal" evidence="8">
    <location>
        <begin position="255"/>
        <end position="558"/>
    </location>
</feature>
<proteinExistence type="predicted"/>
<dbReference type="GO" id="GO:0004345">
    <property type="term" value="F:glucose-6-phosphate dehydrogenase activity"/>
    <property type="evidence" value="ECO:0000318"/>
    <property type="project" value="GO_Central"/>
</dbReference>
<organism evidence="9 10">
    <name type="scientific">Xenopus laevis</name>
    <name type="common">African clawed frog</name>
    <dbReference type="NCBI Taxonomy" id="8355"/>
    <lineage>
        <taxon>Eukaryota</taxon>
        <taxon>Metazoa</taxon>
        <taxon>Chordata</taxon>
        <taxon>Craniata</taxon>
        <taxon>Vertebrata</taxon>
        <taxon>Euteleostomi</taxon>
        <taxon>Amphibia</taxon>
        <taxon>Batrachia</taxon>
        <taxon>Anura</taxon>
        <taxon>Pipoidea</taxon>
        <taxon>Pipidae</taxon>
        <taxon>Xenopodinae</taxon>
        <taxon>Xenopus</taxon>
        <taxon>Xenopus</taxon>
    </lineage>
</organism>
<dbReference type="CTD" id="108697628"/>
<dbReference type="Pfam" id="PF00479">
    <property type="entry name" value="G6PD_N"/>
    <property type="match status" value="1"/>
</dbReference>
<dbReference type="InterPro" id="IPR001282">
    <property type="entry name" value="G6P_DH"/>
</dbReference>
<dbReference type="KEGG" id="xla:108697628"/>